<reference evidence="2 3" key="2">
    <citation type="submission" date="2024-07" db="EMBL/GenBank/DDBJ databases">
        <authorList>
            <person name="Akdeniz Z."/>
        </authorList>
    </citation>
    <scope>NUCLEOTIDE SEQUENCE [LARGE SCALE GENOMIC DNA]</scope>
</reference>
<evidence type="ECO:0000313" key="2">
    <source>
        <dbReference type="EMBL" id="CAL6058005.1"/>
    </source>
</evidence>
<name>A0AA86Q2F2_9EUKA</name>
<proteinExistence type="predicted"/>
<evidence type="ECO:0000313" key="1">
    <source>
        <dbReference type="EMBL" id="CAI9945305.1"/>
    </source>
</evidence>
<organism evidence="1">
    <name type="scientific">Hexamita inflata</name>
    <dbReference type="NCBI Taxonomy" id="28002"/>
    <lineage>
        <taxon>Eukaryota</taxon>
        <taxon>Metamonada</taxon>
        <taxon>Diplomonadida</taxon>
        <taxon>Hexamitidae</taxon>
        <taxon>Hexamitinae</taxon>
        <taxon>Hexamita</taxon>
    </lineage>
</organism>
<dbReference type="EMBL" id="CAXDID020000217">
    <property type="protein sequence ID" value="CAL6058005.1"/>
    <property type="molecule type" value="Genomic_DNA"/>
</dbReference>
<accession>A0AA86Q2F2</accession>
<sequence length="142" mass="16524">MCRRTSAELGLSTELTRSMNSRTELEQRKFSEGTRLLTSSEMTSEIRRTSQFTRAESRIKWDSLQFQKTGSLFTFHYNRGGVHPNIEVGSQVGQVVKSINQITQLNNEPIQLIFSHSKKPSVKWKDLKLLITFSLIWQFLWK</sequence>
<protein>
    <submittedName>
        <fullName evidence="2">Hypothetical_protein</fullName>
    </submittedName>
</protein>
<evidence type="ECO:0000313" key="3">
    <source>
        <dbReference type="Proteomes" id="UP001642409"/>
    </source>
</evidence>
<keyword evidence="3" id="KW-1185">Reference proteome</keyword>
<dbReference type="EMBL" id="CATOUU010000742">
    <property type="protein sequence ID" value="CAI9945305.1"/>
    <property type="molecule type" value="Genomic_DNA"/>
</dbReference>
<reference evidence="1" key="1">
    <citation type="submission" date="2023-06" db="EMBL/GenBank/DDBJ databases">
        <authorList>
            <person name="Kurt Z."/>
        </authorList>
    </citation>
    <scope>NUCLEOTIDE SEQUENCE</scope>
</reference>
<dbReference type="Proteomes" id="UP001642409">
    <property type="component" value="Unassembled WGS sequence"/>
</dbReference>
<gene>
    <name evidence="1" type="ORF">HINF_LOCUS32950</name>
    <name evidence="2" type="ORF">HINF_LOCUS47895</name>
</gene>
<dbReference type="AlphaFoldDB" id="A0AA86Q2F2"/>
<comment type="caution">
    <text evidence="1">The sequence shown here is derived from an EMBL/GenBank/DDBJ whole genome shotgun (WGS) entry which is preliminary data.</text>
</comment>